<feature type="transmembrane region" description="Helical" evidence="6">
    <location>
        <begin position="357"/>
        <end position="380"/>
    </location>
</feature>
<evidence type="ECO:0000256" key="1">
    <source>
        <dbReference type="ARBA" id="ARBA00004651"/>
    </source>
</evidence>
<evidence type="ECO:0000256" key="3">
    <source>
        <dbReference type="ARBA" id="ARBA00022692"/>
    </source>
</evidence>
<evidence type="ECO:0000313" key="8">
    <source>
        <dbReference type="EMBL" id="SPD91559.1"/>
    </source>
</evidence>
<keyword evidence="2" id="KW-0813">Transport</keyword>
<feature type="transmembrane region" description="Helical" evidence="6">
    <location>
        <begin position="234"/>
        <end position="257"/>
    </location>
</feature>
<dbReference type="InterPro" id="IPR024671">
    <property type="entry name" value="Atg22-like"/>
</dbReference>
<keyword evidence="5 6" id="KW-0472">Membrane</keyword>
<evidence type="ECO:0000256" key="2">
    <source>
        <dbReference type="ARBA" id="ARBA00022448"/>
    </source>
</evidence>
<feature type="transmembrane region" description="Helical" evidence="6">
    <location>
        <begin position="111"/>
        <end position="131"/>
    </location>
</feature>
<dbReference type="Proteomes" id="UP000237923">
    <property type="component" value="Unassembled WGS sequence"/>
</dbReference>
<dbReference type="PROSITE" id="PS50850">
    <property type="entry name" value="MFS"/>
    <property type="match status" value="1"/>
</dbReference>
<dbReference type="PANTHER" id="PTHR23519">
    <property type="entry name" value="AUTOPHAGY-RELATED PROTEIN 22"/>
    <property type="match status" value="1"/>
</dbReference>
<dbReference type="KEGG" id="lsu:A6B45_04765"/>
<dbReference type="EMBL" id="OKQR01000001">
    <property type="protein sequence ID" value="SPD91559.1"/>
    <property type="molecule type" value="Genomic_DNA"/>
</dbReference>
<sequence>MVKSVSKFTPAERSWMIYDWANSSFSLIVVTAVLPLWLETVGQNISISTAQTTSWWSYANSFSTLIVAVCAPILGSLADFRGWKKPAWLVSTLLGFVTTLLLAAVPADGFWMLLFLFVLANIGFSIANIYYDSFITDVTTSERMPKVSSWGFALGYVGGVVPFVIFYALRGFMSSQQGVMFAFILAGLWWGVFSLPMLFKVRQKHFLPVPQHPIKQSFKRLVSTLKHLSQYPKIVGFLIAYFFYIDGVNTIITEASLFATSIGIDMTQLLTILLFVQLVAFPASIIFGQLSKIFGTRQMILTGIFIYSIISTMSIFITQAWGFWLMAFLIGSAQGGIQALSRSYFGQIIPKEYSGEFFGFYNIFGKFSAVLGPLVFGSVAAATGQVQLGAASLLFFFVLGGWIFVKYA</sequence>
<reference evidence="9 10" key="1">
    <citation type="submission" date="2018-02" db="EMBL/GenBank/DDBJ databases">
        <authorList>
            <person name="Cohen D.B."/>
            <person name="Kent A.D."/>
        </authorList>
    </citation>
    <scope>NUCLEOTIDE SEQUENCE [LARGE SCALE GENOMIC DNA]</scope>
    <source>
        <strain evidence="9 10">CECT 9216</strain>
    </source>
</reference>
<feature type="transmembrane region" description="Helical" evidence="6">
    <location>
        <begin position="58"/>
        <end position="80"/>
    </location>
</feature>
<dbReference type="Pfam" id="PF11700">
    <property type="entry name" value="ATG22"/>
    <property type="match status" value="2"/>
</dbReference>
<dbReference type="SUPFAM" id="SSF103473">
    <property type="entry name" value="MFS general substrate transporter"/>
    <property type="match status" value="1"/>
</dbReference>
<dbReference type="GO" id="GO:0005886">
    <property type="term" value="C:plasma membrane"/>
    <property type="evidence" value="ECO:0007669"/>
    <property type="project" value="UniProtKB-SubCell"/>
</dbReference>
<evidence type="ECO:0000256" key="4">
    <source>
        <dbReference type="ARBA" id="ARBA00022989"/>
    </source>
</evidence>
<name>A0A2N9K877_9LACO</name>
<dbReference type="PANTHER" id="PTHR23519:SF1">
    <property type="entry name" value="AUTOPHAGY-RELATED PROTEIN 22"/>
    <property type="match status" value="1"/>
</dbReference>
<accession>A0A2N9K877</accession>
<dbReference type="Proteomes" id="UP000239237">
    <property type="component" value="Unassembled WGS sequence"/>
</dbReference>
<evidence type="ECO:0000256" key="6">
    <source>
        <dbReference type="SAM" id="Phobius"/>
    </source>
</evidence>
<evidence type="ECO:0000313" key="11">
    <source>
        <dbReference type="Proteomes" id="UP000239237"/>
    </source>
</evidence>
<gene>
    <name evidence="9" type="primary">tetA_3</name>
    <name evidence="8" type="ORF">LES8486_00540</name>
    <name evidence="9" type="ORF">LES9216_00687</name>
</gene>
<keyword evidence="4 6" id="KW-1133">Transmembrane helix</keyword>
<dbReference type="InterPro" id="IPR020846">
    <property type="entry name" value="MFS_dom"/>
</dbReference>
<evidence type="ECO:0000259" key="7">
    <source>
        <dbReference type="PROSITE" id="PS50850"/>
    </source>
</evidence>
<feature type="transmembrane region" description="Helical" evidence="6">
    <location>
        <begin position="87"/>
        <end position="105"/>
    </location>
</feature>
<evidence type="ECO:0000313" key="9">
    <source>
        <dbReference type="EMBL" id="SPE06784.1"/>
    </source>
</evidence>
<protein>
    <submittedName>
        <fullName evidence="9">Tetracycline resistance protein, class C</fullName>
    </submittedName>
</protein>
<organism evidence="9 10">
    <name type="scientific">Leuconostoc suionicum</name>
    <dbReference type="NCBI Taxonomy" id="1511761"/>
    <lineage>
        <taxon>Bacteria</taxon>
        <taxon>Bacillati</taxon>
        <taxon>Bacillota</taxon>
        <taxon>Bacilli</taxon>
        <taxon>Lactobacillales</taxon>
        <taxon>Lactobacillaceae</taxon>
        <taxon>Leuconostoc</taxon>
    </lineage>
</organism>
<feature type="transmembrane region" description="Helical" evidence="6">
    <location>
        <begin position="20"/>
        <end position="38"/>
    </location>
</feature>
<dbReference type="InterPro" id="IPR036259">
    <property type="entry name" value="MFS_trans_sf"/>
</dbReference>
<dbReference type="RefSeq" id="WP_072613597.1">
    <property type="nucleotide sequence ID" value="NZ_AP017935.1"/>
</dbReference>
<keyword evidence="3 6" id="KW-0812">Transmembrane</keyword>
<keyword evidence="11" id="KW-1185">Reference proteome</keyword>
<evidence type="ECO:0000256" key="5">
    <source>
        <dbReference type="ARBA" id="ARBA00023136"/>
    </source>
</evidence>
<proteinExistence type="predicted"/>
<feature type="transmembrane region" description="Helical" evidence="6">
    <location>
        <begin position="269"/>
        <end position="287"/>
    </location>
</feature>
<dbReference type="EMBL" id="OKQU01000001">
    <property type="protein sequence ID" value="SPE06784.1"/>
    <property type="molecule type" value="Genomic_DNA"/>
</dbReference>
<evidence type="ECO:0000313" key="10">
    <source>
        <dbReference type="Proteomes" id="UP000237923"/>
    </source>
</evidence>
<feature type="domain" description="Major facilitator superfamily (MFS) profile" evidence="7">
    <location>
        <begin position="233"/>
        <end position="408"/>
    </location>
</feature>
<dbReference type="GO" id="GO:0022857">
    <property type="term" value="F:transmembrane transporter activity"/>
    <property type="evidence" value="ECO:0007669"/>
    <property type="project" value="InterPro"/>
</dbReference>
<comment type="subcellular location">
    <subcellularLocation>
        <location evidence="1">Cell membrane</location>
        <topology evidence="1">Multi-pass membrane protein</topology>
    </subcellularLocation>
</comment>
<dbReference type="GeneID" id="99674094"/>
<dbReference type="AlphaFoldDB" id="A0A2N9K877"/>
<feature type="transmembrane region" description="Helical" evidence="6">
    <location>
        <begin position="152"/>
        <end position="173"/>
    </location>
</feature>
<feature type="transmembrane region" description="Helical" evidence="6">
    <location>
        <begin position="386"/>
        <end position="405"/>
    </location>
</feature>
<feature type="transmembrane region" description="Helical" evidence="6">
    <location>
        <begin position="299"/>
        <end position="317"/>
    </location>
</feature>
<feature type="transmembrane region" description="Helical" evidence="6">
    <location>
        <begin position="179"/>
        <end position="199"/>
    </location>
</feature>
<dbReference type="InterPro" id="IPR050495">
    <property type="entry name" value="ATG22/LtaA_families"/>
</dbReference>
<dbReference type="Gene3D" id="1.20.1250.20">
    <property type="entry name" value="MFS general substrate transporter like domains"/>
    <property type="match status" value="1"/>
</dbReference>
<reference evidence="8 11" key="2">
    <citation type="submission" date="2018-02" db="EMBL/GenBank/DDBJ databases">
        <authorList>
            <person name="Rodrigo-Torres L."/>
            <person name="Arahal R. D."/>
            <person name="Lucena T."/>
        </authorList>
    </citation>
    <scope>NUCLEOTIDE SEQUENCE [LARGE SCALE GENOMIC DNA]</scope>
    <source>
        <strain evidence="8 11">CECT 8486</strain>
    </source>
</reference>